<dbReference type="Gene3D" id="1.10.10.10">
    <property type="entry name" value="Winged helix-like DNA-binding domain superfamily/Winged helix DNA-binding domain"/>
    <property type="match status" value="1"/>
</dbReference>
<dbReference type="PROSITE" id="PS50921">
    <property type="entry name" value="ANTAR"/>
    <property type="match status" value="1"/>
</dbReference>
<evidence type="ECO:0000259" key="3">
    <source>
        <dbReference type="PROSITE" id="PS50921"/>
    </source>
</evidence>
<dbReference type="InterPro" id="IPR005561">
    <property type="entry name" value="ANTAR"/>
</dbReference>
<dbReference type="PIRSF" id="PIRSF036625">
    <property type="entry name" value="GAF_ANTAR"/>
    <property type="match status" value="1"/>
</dbReference>
<evidence type="ECO:0000313" key="5">
    <source>
        <dbReference type="Proteomes" id="UP000198741"/>
    </source>
</evidence>
<keyword evidence="2" id="KW-0804">Transcription</keyword>
<keyword evidence="1" id="KW-0805">Transcription regulation</keyword>
<reference evidence="4 5" key="1">
    <citation type="submission" date="2016-10" db="EMBL/GenBank/DDBJ databases">
        <authorList>
            <person name="de Groot N.N."/>
        </authorList>
    </citation>
    <scope>NUCLEOTIDE SEQUENCE [LARGE SCALE GENOMIC DNA]</scope>
    <source>
        <strain evidence="5">P4-7,KCTC 19426,CECT 7604</strain>
    </source>
</reference>
<evidence type="ECO:0000256" key="2">
    <source>
        <dbReference type="ARBA" id="ARBA00023163"/>
    </source>
</evidence>
<dbReference type="InterPro" id="IPR029016">
    <property type="entry name" value="GAF-like_dom_sf"/>
</dbReference>
<protein>
    <submittedName>
        <fullName evidence="4">GAF domain-containing protein</fullName>
    </submittedName>
</protein>
<dbReference type="GO" id="GO:0003723">
    <property type="term" value="F:RNA binding"/>
    <property type="evidence" value="ECO:0007669"/>
    <property type="project" value="InterPro"/>
</dbReference>
<name>A0A1H0JJZ9_9ACTN</name>
<dbReference type="EMBL" id="LT629710">
    <property type="protein sequence ID" value="SDO43892.1"/>
    <property type="molecule type" value="Genomic_DNA"/>
</dbReference>
<dbReference type="Proteomes" id="UP000198741">
    <property type="component" value="Chromosome I"/>
</dbReference>
<keyword evidence="5" id="KW-1185">Reference proteome</keyword>
<dbReference type="SMART" id="SM01012">
    <property type="entry name" value="ANTAR"/>
    <property type="match status" value="1"/>
</dbReference>
<evidence type="ECO:0000313" key="4">
    <source>
        <dbReference type="EMBL" id="SDO43892.1"/>
    </source>
</evidence>
<dbReference type="AlphaFoldDB" id="A0A1H0JJZ9"/>
<dbReference type="OrthoDB" id="7466251at2"/>
<dbReference type="Pfam" id="PF03861">
    <property type="entry name" value="ANTAR"/>
    <property type="match status" value="1"/>
</dbReference>
<dbReference type="InterPro" id="IPR012074">
    <property type="entry name" value="GAF_ANTAR"/>
</dbReference>
<evidence type="ECO:0000256" key="1">
    <source>
        <dbReference type="ARBA" id="ARBA00023015"/>
    </source>
</evidence>
<organism evidence="4 5">
    <name type="scientific">Nakamurella panacisegetis</name>
    <dbReference type="NCBI Taxonomy" id="1090615"/>
    <lineage>
        <taxon>Bacteria</taxon>
        <taxon>Bacillati</taxon>
        <taxon>Actinomycetota</taxon>
        <taxon>Actinomycetes</taxon>
        <taxon>Nakamurellales</taxon>
        <taxon>Nakamurellaceae</taxon>
        <taxon>Nakamurella</taxon>
    </lineage>
</organism>
<dbReference type="InterPro" id="IPR036388">
    <property type="entry name" value="WH-like_DNA-bd_sf"/>
</dbReference>
<feature type="domain" description="ANTAR" evidence="3">
    <location>
        <begin position="169"/>
        <end position="230"/>
    </location>
</feature>
<dbReference type="Gene3D" id="3.30.450.40">
    <property type="match status" value="1"/>
</dbReference>
<accession>A0A1H0JJZ9</accession>
<dbReference type="RefSeq" id="WP_090474806.1">
    <property type="nucleotide sequence ID" value="NZ_LT629710.1"/>
</dbReference>
<proteinExistence type="predicted"/>
<dbReference type="Pfam" id="PF13185">
    <property type="entry name" value="GAF_2"/>
    <property type="match status" value="1"/>
</dbReference>
<dbReference type="SUPFAM" id="SSF55781">
    <property type="entry name" value="GAF domain-like"/>
    <property type="match status" value="1"/>
</dbReference>
<gene>
    <name evidence="4" type="ORF">SAMN04515671_0939</name>
</gene>
<sequence length="246" mass="26837">MTTDSRPRTTESRPRLGALAFAERARRIAGHQSPEAALEQIVALALESVDCEYASITLVHNDGALETVASSHPVVDQADALQYELSEGPCLTAAETNGVYLIPETATDPRWPNWGPRAAELGLHSILSIHLFTDRQVLGALNLYARPSYQYSEDDIEAAQVVAAHASVGLARSRSEQNLWRAVDSRHVIGQAQGVLIERFSLQPEQAFSVLKRYSQQHNIKLHEVAVILLRTGSLPGDGAETEPVS</sequence>
<dbReference type="STRING" id="1090615.SAMN04515671_0939"/>
<dbReference type="SMART" id="SM00065">
    <property type="entry name" value="GAF"/>
    <property type="match status" value="1"/>
</dbReference>
<dbReference type="InterPro" id="IPR003018">
    <property type="entry name" value="GAF"/>
</dbReference>